<evidence type="ECO:0000256" key="3">
    <source>
        <dbReference type="ARBA" id="ARBA00022989"/>
    </source>
</evidence>
<evidence type="ECO:0000256" key="4">
    <source>
        <dbReference type="ARBA" id="ARBA00023136"/>
    </source>
</evidence>
<feature type="transmembrane region" description="Helical" evidence="5">
    <location>
        <begin position="259"/>
        <end position="280"/>
    </location>
</feature>
<reference evidence="7 8" key="1">
    <citation type="submission" date="2017-09" db="EMBL/GenBank/DDBJ databases">
        <authorList>
            <person name="Bumgarner R.E."/>
        </authorList>
    </citation>
    <scope>NUCLEOTIDE SEQUENCE [LARGE SCALE GENOMIC DNA]</scope>
    <source>
        <strain evidence="7 8">T34998</strain>
    </source>
</reference>
<evidence type="ECO:0000259" key="6">
    <source>
        <dbReference type="Pfam" id="PF04932"/>
    </source>
</evidence>
<organism evidence="7 8">
    <name type="scientific">Cutibacterium namnetense</name>
    <dbReference type="NCBI Taxonomy" id="1574624"/>
    <lineage>
        <taxon>Bacteria</taxon>
        <taxon>Bacillati</taxon>
        <taxon>Actinomycetota</taxon>
        <taxon>Actinomycetes</taxon>
        <taxon>Propionibacteriales</taxon>
        <taxon>Propionibacteriaceae</taxon>
        <taxon>Cutibacterium</taxon>
    </lineage>
</organism>
<keyword evidence="4 5" id="KW-0472">Membrane</keyword>
<dbReference type="InterPro" id="IPR007016">
    <property type="entry name" value="O-antigen_ligase-rel_domated"/>
</dbReference>
<sequence length="445" mass="47756">MSRAVLIGPGRYRRAIGSLTSWGLLALVVVETFADLRHGPTSPPWIVSSYLVVDALVILVCGPALWLRRHDFGRAGRWILGGALGLMVWAIVSASVCPLPDLGLEPVGRPLLVMAPVTAVATLLAGLSVAAGLTASSSRRVVIERLWWPAAAMTCASYLQWPRAMRVHGSTRLATGMGGSAVLHVALLLACGVLVAAAVAGYRRVASGILAAGALVAIILTGSRSGLACATLFVLGCAIGSVVWRRSRVVSWAGHRRMVWGGLTALAVVVVGMVILVPGLRRMLNPSDPMRSRTLRTGIEVWSSDLNHVFFGLGSGRLWPWYLYDSHARREPWRGLMTTQWGPTLSSAHSTVLAVLVELGLLGLVLLLPVLLVPVVELVRRLLDGTCPPAEVVLRWAVVATLPAFLLDTYLVKNFGVSMWWWVVVLPTVAWADQRPPSTSRQNSG</sequence>
<feature type="transmembrane region" description="Helical" evidence="5">
    <location>
        <begin position="145"/>
        <end position="161"/>
    </location>
</feature>
<feature type="domain" description="O-antigen ligase-related" evidence="6">
    <location>
        <begin position="211"/>
        <end position="368"/>
    </location>
</feature>
<feature type="transmembrane region" description="Helical" evidence="5">
    <location>
        <begin position="12"/>
        <end position="33"/>
    </location>
</feature>
<dbReference type="EMBL" id="PCZS01000002">
    <property type="protein sequence ID" value="REB69373.1"/>
    <property type="molecule type" value="Genomic_DNA"/>
</dbReference>
<dbReference type="PANTHER" id="PTHR37422">
    <property type="entry name" value="TEICHURONIC ACID BIOSYNTHESIS PROTEIN TUAE"/>
    <property type="match status" value="1"/>
</dbReference>
<evidence type="ECO:0000256" key="5">
    <source>
        <dbReference type="SAM" id="Phobius"/>
    </source>
</evidence>
<evidence type="ECO:0000313" key="7">
    <source>
        <dbReference type="EMBL" id="REB69373.1"/>
    </source>
</evidence>
<proteinExistence type="predicted"/>
<feature type="transmembrane region" description="Helical" evidence="5">
    <location>
        <begin position="393"/>
        <end position="412"/>
    </location>
</feature>
<accession>A0ABX9I9H2</accession>
<keyword evidence="8" id="KW-1185">Reference proteome</keyword>
<keyword evidence="3 5" id="KW-1133">Transmembrane helix</keyword>
<evidence type="ECO:0000313" key="8">
    <source>
        <dbReference type="Proteomes" id="UP000256324"/>
    </source>
</evidence>
<feature type="transmembrane region" description="Helical" evidence="5">
    <location>
        <begin position="352"/>
        <end position="373"/>
    </location>
</feature>
<feature type="transmembrane region" description="Helical" evidence="5">
    <location>
        <begin position="214"/>
        <end position="244"/>
    </location>
</feature>
<feature type="transmembrane region" description="Helical" evidence="5">
    <location>
        <begin position="111"/>
        <end position="133"/>
    </location>
</feature>
<dbReference type="RefSeq" id="WP_063810741.1">
    <property type="nucleotide sequence ID" value="NZ_JARJOC010000002.1"/>
</dbReference>
<evidence type="ECO:0000256" key="1">
    <source>
        <dbReference type="ARBA" id="ARBA00004141"/>
    </source>
</evidence>
<name>A0ABX9I9H2_9ACTN</name>
<dbReference type="InterPro" id="IPR051533">
    <property type="entry name" value="WaaL-like"/>
</dbReference>
<evidence type="ECO:0000256" key="2">
    <source>
        <dbReference type="ARBA" id="ARBA00022692"/>
    </source>
</evidence>
<keyword evidence="2 5" id="KW-0812">Transmembrane</keyword>
<dbReference type="Pfam" id="PF04932">
    <property type="entry name" value="Wzy_C"/>
    <property type="match status" value="1"/>
</dbReference>
<feature type="transmembrane region" description="Helical" evidence="5">
    <location>
        <begin position="78"/>
        <end position="99"/>
    </location>
</feature>
<protein>
    <recommendedName>
        <fullName evidence="6">O-antigen ligase-related domain-containing protein</fullName>
    </recommendedName>
</protein>
<comment type="subcellular location">
    <subcellularLocation>
        <location evidence="1">Membrane</location>
        <topology evidence="1">Multi-pass membrane protein</topology>
    </subcellularLocation>
</comment>
<feature type="transmembrane region" description="Helical" evidence="5">
    <location>
        <begin position="45"/>
        <end position="66"/>
    </location>
</feature>
<gene>
    <name evidence="7" type="ORF">CP880_08075</name>
</gene>
<dbReference type="PANTHER" id="PTHR37422:SF23">
    <property type="entry name" value="TEICHURONIC ACID BIOSYNTHESIS PROTEIN TUAE"/>
    <property type="match status" value="1"/>
</dbReference>
<comment type="caution">
    <text evidence="7">The sequence shown here is derived from an EMBL/GenBank/DDBJ whole genome shotgun (WGS) entry which is preliminary data.</text>
</comment>
<dbReference type="Proteomes" id="UP000256324">
    <property type="component" value="Unassembled WGS sequence"/>
</dbReference>
<feature type="transmembrane region" description="Helical" evidence="5">
    <location>
        <begin position="181"/>
        <end position="202"/>
    </location>
</feature>